<protein>
    <submittedName>
        <fullName evidence="1">Uncharacterized protein</fullName>
    </submittedName>
</protein>
<gene>
    <name evidence="1" type="ORF">LCGC14_3061290</name>
</gene>
<dbReference type="AlphaFoldDB" id="A0A0F8YRK1"/>
<sequence>MIKFTTTGAVKAKRQKLANKIVNMLNDKYRFNLKTVDSSNISESIYKILDVELIQFFED</sequence>
<proteinExistence type="predicted"/>
<name>A0A0F8YRK1_9ZZZZ</name>
<accession>A0A0F8YRK1</accession>
<evidence type="ECO:0000313" key="1">
    <source>
        <dbReference type="EMBL" id="KKK56764.1"/>
    </source>
</evidence>
<comment type="caution">
    <text evidence="1">The sequence shown here is derived from an EMBL/GenBank/DDBJ whole genome shotgun (WGS) entry which is preliminary data.</text>
</comment>
<organism evidence="1">
    <name type="scientific">marine sediment metagenome</name>
    <dbReference type="NCBI Taxonomy" id="412755"/>
    <lineage>
        <taxon>unclassified sequences</taxon>
        <taxon>metagenomes</taxon>
        <taxon>ecological metagenomes</taxon>
    </lineage>
</organism>
<dbReference type="EMBL" id="LAZR01064827">
    <property type="protein sequence ID" value="KKK56764.1"/>
    <property type="molecule type" value="Genomic_DNA"/>
</dbReference>
<reference evidence="1" key="1">
    <citation type="journal article" date="2015" name="Nature">
        <title>Complex archaea that bridge the gap between prokaryotes and eukaryotes.</title>
        <authorList>
            <person name="Spang A."/>
            <person name="Saw J.H."/>
            <person name="Jorgensen S.L."/>
            <person name="Zaremba-Niedzwiedzka K."/>
            <person name="Martijn J."/>
            <person name="Lind A.E."/>
            <person name="van Eijk R."/>
            <person name="Schleper C."/>
            <person name="Guy L."/>
            <person name="Ettema T.J."/>
        </authorList>
    </citation>
    <scope>NUCLEOTIDE SEQUENCE</scope>
</reference>